<keyword evidence="13" id="KW-1015">Disulfide bond</keyword>
<comment type="subcellular location">
    <subcellularLocation>
        <location evidence="1">Apical cell membrane</location>
        <topology evidence="1">Multi-pass membrane protein</topology>
    </subcellularLocation>
</comment>
<keyword evidence="10" id="KW-0915">Sodium</keyword>
<organism evidence="23 24">
    <name type="scientific">Bos mutus</name>
    <name type="common">wild yak</name>
    <dbReference type="NCBI Taxonomy" id="72004"/>
    <lineage>
        <taxon>Eukaryota</taxon>
        <taxon>Metazoa</taxon>
        <taxon>Chordata</taxon>
        <taxon>Craniata</taxon>
        <taxon>Vertebrata</taxon>
        <taxon>Euteleostomi</taxon>
        <taxon>Mammalia</taxon>
        <taxon>Eutheria</taxon>
        <taxon>Laurasiatheria</taxon>
        <taxon>Artiodactyla</taxon>
        <taxon>Ruminantia</taxon>
        <taxon>Pecora</taxon>
        <taxon>Bovidae</taxon>
        <taxon>Bovinae</taxon>
        <taxon>Bos</taxon>
    </lineage>
</organism>
<dbReference type="EMBL" id="VBQZ03000018">
    <property type="protein sequence ID" value="MXQ83698.1"/>
    <property type="molecule type" value="Genomic_DNA"/>
</dbReference>
<comment type="caution">
    <text evidence="23">The sequence shown here is derived from an EMBL/GenBank/DDBJ whole genome shotgun (WGS) entry which is preliminary data.</text>
</comment>
<dbReference type="PANTHER" id="PTHR10010:SF21">
    <property type="entry name" value="SODIUM-DEPENDENT PHOSPHATE TRANSPORT PROTEIN 2A"/>
    <property type="match status" value="1"/>
</dbReference>
<dbReference type="InterPro" id="IPR003841">
    <property type="entry name" value="Na/Pi_transpt"/>
</dbReference>
<feature type="transmembrane region" description="Helical" evidence="22">
    <location>
        <begin position="165"/>
        <end position="184"/>
    </location>
</feature>
<dbReference type="NCBIfam" id="NF037997">
    <property type="entry name" value="Na_Pi_symport"/>
    <property type="match status" value="2"/>
</dbReference>
<evidence type="ECO:0000256" key="20">
    <source>
        <dbReference type="ARBA" id="ARBA00045420"/>
    </source>
</evidence>
<dbReference type="NCBIfam" id="TIGR01013">
    <property type="entry name" value="2a58"/>
    <property type="match status" value="1"/>
</dbReference>
<keyword evidence="11" id="KW-0406">Ion transport</keyword>
<evidence type="ECO:0000256" key="18">
    <source>
        <dbReference type="ARBA" id="ARBA00031850"/>
    </source>
</evidence>
<feature type="transmembrane region" description="Helical" evidence="22">
    <location>
        <begin position="427"/>
        <end position="455"/>
    </location>
</feature>
<feature type="transmembrane region" description="Helical" evidence="22">
    <location>
        <begin position="467"/>
        <end position="487"/>
    </location>
</feature>
<comment type="subunit">
    <text evidence="21">Interacts via its C-terminal region with NHERF4. Interacts with NHERF1. Interacts with TMEM174; regulates SLC34A1 internalization by PTH and FGF23.</text>
</comment>
<keyword evidence="8" id="KW-0769">Symport</keyword>
<protein>
    <recommendedName>
        <fullName evidence="3">Sodium-dependent phosphate transport protein 2A</fullName>
    </recommendedName>
    <alternativeName>
        <fullName evidence="18">Na(+)-dependent phosphate cotransporter 2A</fullName>
    </alternativeName>
    <alternativeName>
        <fullName evidence="16">Sodium/phosphate cotransporter 2A</fullName>
    </alternativeName>
    <alternativeName>
        <fullName evidence="17">Solute carrier family 34 member 1</fullName>
    </alternativeName>
</protein>
<evidence type="ECO:0000256" key="14">
    <source>
        <dbReference type="ARBA" id="ARBA00023180"/>
    </source>
</evidence>
<feature type="transmembrane region" description="Helical" evidence="22">
    <location>
        <begin position="535"/>
        <end position="558"/>
    </location>
</feature>
<comment type="similarity">
    <text evidence="2">Belongs to the SLC34A transporter family.</text>
</comment>
<evidence type="ECO:0000313" key="23">
    <source>
        <dbReference type="EMBL" id="MXQ83698.1"/>
    </source>
</evidence>
<keyword evidence="4" id="KW-0813">Transport</keyword>
<sequence>MLKTGAGDQNSDPGAHLEARTRVGAPETGDKFHVQTVEARTLSLKPISELQVWNPEARGWDHQLIPGTSAYGFPSVGPVALPEHGCPYGEVVEHHDPLPAKLALEDERKPEPGLVQKLHRAGVTLLKVPLMLSFLYLFVCSLDVLSSAFQLAGGKVAGDIFKDNAILSNPVAGLVVGILVTVLVQSSSTSTSIVVSMVSSGLLEVSSAIPIIMGSNIGTSVTNTIVALMQAGDRTDFRRAFAGATVHDCFNWLSVLVLLPLEAATGYLHCITRLVVASFNIRGGRDAPDLLKIITEPFTKLIIQLDKSVITSLASGDESLRNHSLIRVWCYPDPTEVPTPMPRAEANTSRMLRNATLEKCNHIFVDTGLPDLAVGLILLAGSLALLCTCLILLVKMLNSLLKGQVAKVIQKVINTDFPTPFTWATGYFAMVVGASMTFVIQSSSVFTSAITPLIGLGVISIERAYPLTLGSNIGTTTTAILAALASPREKLSSAFQIALCHFFFNISGILLWYPMPCMRLPIRMAKALGKRTAKYRWFAVLYLLLCFLLLPSMVFGLSMAGWRAMVGVGAPFGALLALMVLVSVLQSRSPGCLPKWLQTWDFLPLWMHSLKPLDRLITRATLCCARAEPRSPPLPARVFLEELPPATPSPRLAMPHHHNATRL</sequence>
<evidence type="ECO:0000256" key="12">
    <source>
        <dbReference type="ARBA" id="ARBA00023136"/>
    </source>
</evidence>
<evidence type="ECO:0000256" key="7">
    <source>
        <dbReference type="ARBA" id="ARBA00022692"/>
    </source>
</evidence>
<evidence type="ECO:0000256" key="21">
    <source>
        <dbReference type="ARBA" id="ARBA00046944"/>
    </source>
</evidence>
<dbReference type="GO" id="GO:0031982">
    <property type="term" value="C:vesicle"/>
    <property type="evidence" value="ECO:0007669"/>
    <property type="project" value="TreeGrafter"/>
</dbReference>
<keyword evidence="15" id="KW-0739">Sodium transport</keyword>
<keyword evidence="7 22" id="KW-0812">Transmembrane</keyword>
<evidence type="ECO:0000256" key="8">
    <source>
        <dbReference type="ARBA" id="ARBA00022847"/>
    </source>
</evidence>
<dbReference type="AlphaFoldDB" id="A0A6B0R0L6"/>
<evidence type="ECO:0000256" key="19">
    <source>
        <dbReference type="ARBA" id="ARBA00034042"/>
    </source>
</evidence>
<keyword evidence="14" id="KW-0325">Glycoprotein</keyword>
<evidence type="ECO:0000256" key="16">
    <source>
        <dbReference type="ARBA" id="ARBA00029614"/>
    </source>
</evidence>
<keyword evidence="6" id="KW-0597">Phosphoprotein</keyword>
<dbReference type="Pfam" id="PF02690">
    <property type="entry name" value="Na_Pi_cotrans"/>
    <property type="match status" value="2"/>
</dbReference>
<evidence type="ECO:0000256" key="9">
    <source>
        <dbReference type="ARBA" id="ARBA00022989"/>
    </source>
</evidence>
<evidence type="ECO:0000256" key="10">
    <source>
        <dbReference type="ARBA" id="ARBA00023053"/>
    </source>
</evidence>
<dbReference type="GO" id="GO:0044341">
    <property type="term" value="P:sodium-dependent phosphate transport"/>
    <property type="evidence" value="ECO:0007669"/>
    <property type="project" value="InterPro"/>
</dbReference>
<accession>A0A6B0R0L6</accession>
<dbReference type="GO" id="GO:0005436">
    <property type="term" value="F:sodium:phosphate symporter activity"/>
    <property type="evidence" value="ECO:0007669"/>
    <property type="project" value="InterPro"/>
</dbReference>
<keyword evidence="5" id="KW-1003">Cell membrane</keyword>
<evidence type="ECO:0000256" key="11">
    <source>
        <dbReference type="ARBA" id="ARBA00023065"/>
    </source>
</evidence>
<name>A0A6B0R0L6_9CETA</name>
<dbReference type="GO" id="GO:0005903">
    <property type="term" value="C:brush border"/>
    <property type="evidence" value="ECO:0007669"/>
    <property type="project" value="TreeGrafter"/>
</dbReference>
<feature type="transmembrane region" description="Helical" evidence="22">
    <location>
        <begin position="493"/>
        <end position="514"/>
    </location>
</feature>
<feature type="transmembrane region" description="Helical" evidence="22">
    <location>
        <begin position="372"/>
        <end position="394"/>
    </location>
</feature>
<reference evidence="23" key="1">
    <citation type="submission" date="2019-10" db="EMBL/GenBank/DDBJ databases">
        <title>The sequence and de novo assembly of the wild yak genome.</title>
        <authorList>
            <person name="Liu Y."/>
        </authorList>
    </citation>
    <scope>NUCLEOTIDE SEQUENCE [LARGE SCALE GENOMIC DNA]</scope>
    <source>
        <strain evidence="23">WY2019</strain>
    </source>
</reference>
<evidence type="ECO:0000256" key="2">
    <source>
        <dbReference type="ARBA" id="ARBA00005808"/>
    </source>
</evidence>
<evidence type="ECO:0000313" key="24">
    <source>
        <dbReference type="Proteomes" id="UP000322234"/>
    </source>
</evidence>
<evidence type="ECO:0000256" key="4">
    <source>
        <dbReference type="ARBA" id="ARBA00022448"/>
    </source>
</evidence>
<evidence type="ECO:0000256" key="13">
    <source>
        <dbReference type="ARBA" id="ARBA00023157"/>
    </source>
</evidence>
<evidence type="ECO:0000256" key="17">
    <source>
        <dbReference type="ARBA" id="ARBA00029764"/>
    </source>
</evidence>
<evidence type="ECO:0000256" key="3">
    <source>
        <dbReference type="ARBA" id="ARBA00020021"/>
    </source>
</evidence>
<evidence type="ECO:0000256" key="15">
    <source>
        <dbReference type="ARBA" id="ARBA00023201"/>
    </source>
</evidence>
<evidence type="ECO:0000256" key="5">
    <source>
        <dbReference type="ARBA" id="ARBA00022475"/>
    </source>
</evidence>
<proteinExistence type="inferred from homology"/>
<gene>
    <name evidence="23" type="ORF">E5288_WYG002367</name>
</gene>
<keyword evidence="9 22" id="KW-1133">Transmembrane helix</keyword>
<comment type="catalytic activity">
    <reaction evidence="19">
        <text>3 Na(+)(out) + phosphate(out) = 3 Na(+)(in) + phosphate(in)</text>
        <dbReference type="Rhea" id="RHEA:71255"/>
        <dbReference type="ChEBI" id="CHEBI:29101"/>
        <dbReference type="ChEBI" id="CHEBI:43474"/>
    </reaction>
    <physiologicalReaction direction="left-to-right" evidence="19">
        <dbReference type="Rhea" id="RHEA:71256"/>
    </physiologicalReaction>
</comment>
<evidence type="ECO:0000256" key="1">
    <source>
        <dbReference type="ARBA" id="ARBA00004424"/>
    </source>
</evidence>
<keyword evidence="12 22" id="KW-0472">Membrane</keyword>
<dbReference type="PANTHER" id="PTHR10010">
    <property type="entry name" value="SOLUTE CARRIER FAMILY 34 SODIUM PHOSPHATE , MEMBER 2-RELATED"/>
    <property type="match status" value="1"/>
</dbReference>
<keyword evidence="24" id="KW-1185">Reference proteome</keyword>
<comment type="function">
    <text evidence="20">Involved in actively transporting phosphate into cells via Na(+) cotransport in the renal brush border membrane. The cotransport has a Na(+):Pi stoichiometry of 3:1 and is electrogenic.</text>
</comment>
<feature type="transmembrane region" description="Helical" evidence="22">
    <location>
        <begin position="134"/>
        <end position="153"/>
    </location>
</feature>
<dbReference type="Proteomes" id="UP000322234">
    <property type="component" value="Unassembled WGS sequence"/>
</dbReference>
<dbReference type="GO" id="GO:0016324">
    <property type="term" value="C:apical plasma membrane"/>
    <property type="evidence" value="ECO:0007669"/>
    <property type="project" value="UniProtKB-SubCell"/>
</dbReference>
<evidence type="ECO:0000256" key="6">
    <source>
        <dbReference type="ARBA" id="ARBA00022553"/>
    </source>
</evidence>
<evidence type="ECO:0000256" key="22">
    <source>
        <dbReference type="SAM" id="Phobius"/>
    </source>
</evidence>
<dbReference type="GO" id="GO:0030643">
    <property type="term" value="P:intracellular phosphate ion homeostasis"/>
    <property type="evidence" value="ECO:0007669"/>
    <property type="project" value="TreeGrafter"/>
</dbReference>
<feature type="transmembrane region" description="Helical" evidence="22">
    <location>
        <begin position="564"/>
        <end position="585"/>
    </location>
</feature>